<reference evidence="2" key="2">
    <citation type="submission" date="2020-09" db="EMBL/GenBank/DDBJ databases">
        <authorList>
            <person name="Sun Q."/>
            <person name="Kim S."/>
        </authorList>
    </citation>
    <scope>NUCLEOTIDE SEQUENCE</scope>
    <source>
        <strain evidence="2">KCTC 42249</strain>
    </source>
</reference>
<dbReference type="EMBL" id="BMZQ01000003">
    <property type="protein sequence ID" value="GHD20982.1"/>
    <property type="molecule type" value="Genomic_DNA"/>
</dbReference>
<proteinExistence type="predicted"/>
<protein>
    <submittedName>
        <fullName evidence="2">Uncharacterized protein</fullName>
    </submittedName>
</protein>
<evidence type="ECO:0000256" key="1">
    <source>
        <dbReference type="SAM" id="MobiDB-lite"/>
    </source>
</evidence>
<evidence type="ECO:0000313" key="2">
    <source>
        <dbReference type="EMBL" id="GHD20982.1"/>
    </source>
</evidence>
<name>A0A8J3DYZ4_9HYPH</name>
<gene>
    <name evidence="2" type="ORF">GCM10016234_34150</name>
</gene>
<dbReference type="Proteomes" id="UP000630142">
    <property type="component" value="Unassembled WGS sequence"/>
</dbReference>
<dbReference type="AlphaFoldDB" id="A0A8J3DYZ4"/>
<feature type="compositionally biased region" description="Basic and acidic residues" evidence="1">
    <location>
        <begin position="11"/>
        <end position="29"/>
    </location>
</feature>
<keyword evidence="3" id="KW-1185">Reference proteome</keyword>
<feature type="region of interest" description="Disordered" evidence="1">
    <location>
        <begin position="1"/>
        <end position="29"/>
    </location>
</feature>
<feature type="compositionally biased region" description="Basic residues" evidence="1">
    <location>
        <begin position="1"/>
        <end position="10"/>
    </location>
</feature>
<comment type="caution">
    <text evidence="2">The sequence shown here is derived from an EMBL/GenBank/DDBJ whole genome shotgun (WGS) entry which is preliminary data.</text>
</comment>
<evidence type="ECO:0000313" key="3">
    <source>
        <dbReference type="Proteomes" id="UP000630142"/>
    </source>
</evidence>
<accession>A0A8J3DYZ4</accession>
<sequence>MNVHKARRKAVRTEGRSAAKEAKSGQNLLREEAEGGEIFAFLGFALSASTCERTSRATPHEG</sequence>
<reference evidence="2" key="1">
    <citation type="journal article" date="2014" name="Int. J. Syst. Evol. Microbiol.">
        <title>Complete genome sequence of Corynebacterium casei LMG S-19264T (=DSM 44701T), isolated from a smear-ripened cheese.</title>
        <authorList>
            <consortium name="US DOE Joint Genome Institute (JGI-PGF)"/>
            <person name="Walter F."/>
            <person name="Albersmeier A."/>
            <person name="Kalinowski J."/>
            <person name="Ruckert C."/>
        </authorList>
    </citation>
    <scope>NUCLEOTIDE SEQUENCE</scope>
    <source>
        <strain evidence="2">KCTC 42249</strain>
    </source>
</reference>
<organism evidence="2 3">
    <name type="scientific">Tianweitania populi</name>
    <dbReference type="NCBI Taxonomy" id="1607949"/>
    <lineage>
        <taxon>Bacteria</taxon>
        <taxon>Pseudomonadati</taxon>
        <taxon>Pseudomonadota</taxon>
        <taxon>Alphaproteobacteria</taxon>
        <taxon>Hyphomicrobiales</taxon>
        <taxon>Phyllobacteriaceae</taxon>
        <taxon>Tianweitania</taxon>
    </lineage>
</organism>